<dbReference type="PANTHER" id="PTHR34406:SF2">
    <property type="entry name" value="PERIPLASMIC PROTEIN"/>
    <property type="match status" value="1"/>
</dbReference>
<sequence length="211" mass="22677">MNKNGARRVYRLSTLRITHYDAHCSAIAFGLLIGPAPLHAMPVSYGISTPDTAIELSWQAFGGTSQAHLAGVTGEFTLDTANDMDDRLSVNIPVATLAASNSLLTWQMKGHLFFDADRYPAIRFTSSRVVALGGGRFRVFGYLGVKNILRPVILEAALEDPTGNPVGREVLSLHATTAISRAAFNMDSLAALVGDTVTIDIAIEAKVRHRA</sequence>
<dbReference type="SMART" id="SM00867">
    <property type="entry name" value="YceI"/>
    <property type="match status" value="1"/>
</dbReference>
<dbReference type="SUPFAM" id="SSF101874">
    <property type="entry name" value="YceI-like"/>
    <property type="match status" value="1"/>
</dbReference>
<dbReference type="Pfam" id="PF04264">
    <property type="entry name" value="YceI"/>
    <property type="match status" value="1"/>
</dbReference>
<protein>
    <submittedName>
        <fullName evidence="2">Uncharacterized conserved protein</fullName>
    </submittedName>
</protein>
<name>A0A3P8KT18_RAOTE</name>
<dbReference type="EMBL" id="LR131271">
    <property type="protein sequence ID" value="VDR24822.1"/>
    <property type="molecule type" value="Genomic_DNA"/>
</dbReference>
<accession>A0A3P8KT18</accession>
<gene>
    <name evidence="2" type="primary">yceI_1</name>
    <name evidence="2" type="ORF">NCTC13098_01121</name>
</gene>
<organism evidence="2 3">
    <name type="scientific">Raoultella terrigena</name>
    <name type="common">Klebsiella terrigena</name>
    <dbReference type="NCBI Taxonomy" id="577"/>
    <lineage>
        <taxon>Bacteria</taxon>
        <taxon>Pseudomonadati</taxon>
        <taxon>Pseudomonadota</taxon>
        <taxon>Gammaproteobacteria</taxon>
        <taxon>Enterobacterales</taxon>
        <taxon>Enterobacteriaceae</taxon>
        <taxon>Klebsiella/Raoultella group</taxon>
        <taxon>Raoultella</taxon>
    </lineage>
</organism>
<dbReference type="Proteomes" id="UP000274346">
    <property type="component" value="Chromosome"/>
</dbReference>
<dbReference type="KEGG" id="rtg:NCTC13098_01121"/>
<dbReference type="InterPro" id="IPR007372">
    <property type="entry name" value="Lipid/polyisoprenoid-bd_YceI"/>
</dbReference>
<dbReference type="PANTHER" id="PTHR34406">
    <property type="entry name" value="PROTEIN YCEI"/>
    <property type="match status" value="1"/>
</dbReference>
<evidence type="ECO:0000313" key="2">
    <source>
        <dbReference type="EMBL" id="VDR24822.1"/>
    </source>
</evidence>
<feature type="domain" description="Lipid/polyisoprenoid-binding YceI-like" evidence="1">
    <location>
        <begin position="44"/>
        <end position="206"/>
    </location>
</feature>
<dbReference type="AlphaFoldDB" id="A0A3P8KT18"/>
<evidence type="ECO:0000313" key="3">
    <source>
        <dbReference type="Proteomes" id="UP000274346"/>
    </source>
</evidence>
<dbReference type="Gene3D" id="2.40.128.110">
    <property type="entry name" value="Lipid/polyisoprenoid-binding, YceI-like"/>
    <property type="match status" value="1"/>
</dbReference>
<dbReference type="InterPro" id="IPR036761">
    <property type="entry name" value="TTHA0802/YceI-like_sf"/>
</dbReference>
<evidence type="ECO:0000259" key="1">
    <source>
        <dbReference type="SMART" id="SM00867"/>
    </source>
</evidence>
<proteinExistence type="predicted"/>
<reference evidence="2 3" key="1">
    <citation type="submission" date="2018-12" db="EMBL/GenBank/DDBJ databases">
        <authorList>
            <consortium name="Pathogen Informatics"/>
        </authorList>
    </citation>
    <scope>NUCLEOTIDE SEQUENCE [LARGE SCALE GENOMIC DNA]</scope>
    <source>
        <strain evidence="2 3">NCTC13098</strain>
    </source>
</reference>